<dbReference type="InterPro" id="IPR013229">
    <property type="entry name" value="PEGA"/>
</dbReference>
<protein>
    <submittedName>
        <fullName evidence="2">PEGA domain-containing protein</fullName>
    </submittedName>
</protein>
<accession>A0A7C5VPZ7</accession>
<dbReference type="Pfam" id="PF08308">
    <property type="entry name" value="PEGA"/>
    <property type="match status" value="3"/>
</dbReference>
<reference evidence="2" key="1">
    <citation type="journal article" date="2020" name="mSystems">
        <title>Genome- and Community-Level Interaction Insights into Carbon Utilization and Element Cycling Functions of Hydrothermarchaeota in Hydrothermal Sediment.</title>
        <authorList>
            <person name="Zhou Z."/>
            <person name="Liu Y."/>
            <person name="Xu W."/>
            <person name="Pan J."/>
            <person name="Luo Z.H."/>
            <person name="Li M."/>
        </authorList>
    </citation>
    <scope>NUCLEOTIDE SEQUENCE [LARGE SCALE GENOMIC DNA]</scope>
    <source>
        <strain evidence="2">SpSt-609</strain>
    </source>
</reference>
<evidence type="ECO:0000259" key="1">
    <source>
        <dbReference type="Pfam" id="PF08308"/>
    </source>
</evidence>
<feature type="domain" description="PEGA" evidence="1">
    <location>
        <begin position="407"/>
        <end position="431"/>
    </location>
</feature>
<dbReference type="PANTHER" id="PTHR36194">
    <property type="entry name" value="S-LAYER-LIKE PROTEIN"/>
    <property type="match status" value="1"/>
</dbReference>
<proteinExistence type="predicted"/>
<sequence>MRLAKTIASVMLICIFNLLLALTVVGENGSIVYYNGKLVGVIKNGSITFEATFPGILKVTKPGYVEFEKEVTEDGVVVAELMFPAYLSISATPVESKIYLDGMLVGVGHAKVSTSPGTHRIIVGMEGYTEWVGEVTLAPFEERELKVNLKRTTTLRLISETLIEGALLDGELISIPGTYEVTPGAHKLELPANYVVNKITLEVPPNSEYAYRVDSRRLFKLSVMGKPERATVQIDGFTYTAPVEIFLPEGNYDVLVSAQGYSSRTYSVKLMRDEYLVYTLEPLNEISGTRSLSNFLIEYDGFTREKVVRKLWFTTIKDAVGGIVWFGFSDGVLRNLPSTVPIAFSRDFQLRVGSYTFKGPGIIQVVPGTQIECLSMDGYQMLTVKNLTILDSSDKVLVNVLSQTSLDVYIDGKFVGRTPIYLLELPEGRHQFEFRSGTLLIEEKLVTVSRGKLNEVKSEK</sequence>
<evidence type="ECO:0000313" key="2">
    <source>
        <dbReference type="EMBL" id="HGU39865.1"/>
    </source>
</evidence>
<dbReference type="EMBL" id="DSZY01000006">
    <property type="protein sequence ID" value="HGU39865.1"/>
    <property type="molecule type" value="Genomic_DNA"/>
</dbReference>
<dbReference type="PANTHER" id="PTHR36194:SF1">
    <property type="entry name" value="S-LAYER-LIKE PROTEIN"/>
    <property type="match status" value="1"/>
</dbReference>
<feature type="domain" description="PEGA" evidence="1">
    <location>
        <begin position="87"/>
        <end position="152"/>
    </location>
</feature>
<name>A0A7C5VPZ7_9BACT</name>
<comment type="caution">
    <text evidence="2">The sequence shown here is derived from an EMBL/GenBank/DDBJ whole genome shotgun (WGS) entry which is preliminary data.</text>
</comment>
<dbReference type="AlphaFoldDB" id="A0A7C5VPZ7"/>
<feature type="domain" description="PEGA" evidence="1">
    <location>
        <begin position="220"/>
        <end position="278"/>
    </location>
</feature>
<gene>
    <name evidence="2" type="ORF">ENT77_01485</name>
</gene>
<organism evidence="2">
    <name type="scientific">Fervidobacterium thailandense</name>
    <dbReference type="NCBI Taxonomy" id="1008305"/>
    <lineage>
        <taxon>Bacteria</taxon>
        <taxon>Thermotogati</taxon>
        <taxon>Thermotogota</taxon>
        <taxon>Thermotogae</taxon>
        <taxon>Thermotogales</taxon>
        <taxon>Fervidobacteriaceae</taxon>
        <taxon>Fervidobacterium</taxon>
    </lineage>
</organism>